<keyword evidence="4 6" id="KW-1133">Transmembrane helix</keyword>
<dbReference type="OrthoDB" id="3900342at2759"/>
<dbReference type="KEGG" id="cot:CORT_0H01140"/>
<evidence type="ECO:0000256" key="1">
    <source>
        <dbReference type="ARBA" id="ARBA00004141"/>
    </source>
</evidence>
<evidence type="ECO:0000313" key="9">
    <source>
        <dbReference type="Proteomes" id="UP000005018"/>
    </source>
</evidence>
<dbReference type="Gene3D" id="1.20.1740.10">
    <property type="entry name" value="Amino acid/polyamine transporter I"/>
    <property type="match status" value="1"/>
</dbReference>
<dbReference type="RefSeq" id="XP_003871355.1">
    <property type="nucleotide sequence ID" value="XM_003871306.1"/>
</dbReference>
<evidence type="ECO:0000256" key="2">
    <source>
        <dbReference type="ARBA" id="ARBA00006983"/>
    </source>
</evidence>
<comment type="similarity">
    <text evidence="2">Belongs to the amino acid-polyamine-organocation (APC) superfamily. YAT (TC 2.A.3.10) family.</text>
</comment>
<protein>
    <recommendedName>
        <fullName evidence="7">Amino acid permease/ SLC12A domain-containing protein</fullName>
    </recommendedName>
</protein>
<feature type="transmembrane region" description="Helical" evidence="6">
    <location>
        <begin position="338"/>
        <end position="363"/>
    </location>
</feature>
<dbReference type="GO" id="GO:0015171">
    <property type="term" value="F:amino acid transmembrane transporter activity"/>
    <property type="evidence" value="ECO:0007669"/>
    <property type="project" value="TreeGrafter"/>
</dbReference>
<proteinExistence type="inferred from homology"/>
<dbReference type="InterPro" id="IPR004841">
    <property type="entry name" value="AA-permease/SLC12A_dom"/>
</dbReference>
<name>H8XAY2_CANO9</name>
<evidence type="ECO:0000313" key="8">
    <source>
        <dbReference type="EMBL" id="CCG25230.1"/>
    </source>
</evidence>
<dbReference type="Pfam" id="PF00324">
    <property type="entry name" value="AA_permease"/>
    <property type="match status" value="1"/>
</dbReference>
<dbReference type="PANTHER" id="PTHR43341">
    <property type="entry name" value="AMINO ACID PERMEASE"/>
    <property type="match status" value="1"/>
</dbReference>
<organism evidence="8 9">
    <name type="scientific">Candida orthopsilosis (strain 90-125)</name>
    <name type="common">Yeast</name>
    <dbReference type="NCBI Taxonomy" id="1136231"/>
    <lineage>
        <taxon>Eukaryota</taxon>
        <taxon>Fungi</taxon>
        <taxon>Dikarya</taxon>
        <taxon>Ascomycota</taxon>
        <taxon>Saccharomycotina</taxon>
        <taxon>Pichiomycetes</taxon>
        <taxon>Debaryomycetaceae</taxon>
        <taxon>Candida/Lodderomyces clade</taxon>
        <taxon>Candida</taxon>
    </lineage>
</organism>
<dbReference type="InterPro" id="IPR050524">
    <property type="entry name" value="APC_YAT"/>
</dbReference>
<dbReference type="GeneID" id="14542476"/>
<gene>
    <name evidence="8" type="ORF">CORT_0H01140</name>
</gene>
<keyword evidence="9" id="KW-1185">Reference proteome</keyword>
<dbReference type="EMBL" id="HE681726">
    <property type="protein sequence ID" value="CCG25230.1"/>
    <property type="molecule type" value="Genomic_DNA"/>
</dbReference>
<dbReference type="PANTHER" id="PTHR43341:SF18">
    <property type="entry name" value="AMINO ACID PERMEASE_ SLC12A DOMAIN-CONTAINING PROTEIN"/>
    <property type="match status" value="1"/>
</dbReference>
<comment type="subcellular location">
    <subcellularLocation>
        <location evidence="1">Membrane</location>
        <topology evidence="1">Multi-pass membrane protein</topology>
    </subcellularLocation>
</comment>
<keyword evidence="3 6" id="KW-0812">Transmembrane</keyword>
<feature type="transmembrane region" description="Helical" evidence="6">
    <location>
        <begin position="394"/>
        <end position="412"/>
    </location>
</feature>
<evidence type="ECO:0000256" key="4">
    <source>
        <dbReference type="ARBA" id="ARBA00022989"/>
    </source>
</evidence>
<evidence type="ECO:0000259" key="7">
    <source>
        <dbReference type="Pfam" id="PF00324"/>
    </source>
</evidence>
<dbReference type="Proteomes" id="UP000005018">
    <property type="component" value="Chromosome 8"/>
</dbReference>
<accession>H8XAY2</accession>
<feature type="transmembrane region" description="Helical" evidence="6">
    <location>
        <begin position="200"/>
        <end position="222"/>
    </location>
</feature>
<feature type="transmembrane region" description="Helical" evidence="6">
    <location>
        <begin position="498"/>
        <end position="518"/>
    </location>
</feature>
<evidence type="ECO:0000256" key="5">
    <source>
        <dbReference type="ARBA" id="ARBA00023136"/>
    </source>
</evidence>
<feature type="transmembrane region" description="Helical" evidence="6">
    <location>
        <begin position="467"/>
        <end position="492"/>
    </location>
</feature>
<dbReference type="AlphaFoldDB" id="H8XAY2"/>
<feature type="transmembrane region" description="Helical" evidence="6">
    <location>
        <begin position="297"/>
        <end position="318"/>
    </location>
</feature>
<feature type="transmembrane region" description="Helical" evidence="6">
    <location>
        <begin position="137"/>
        <end position="155"/>
    </location>
</feature>
<keyword evidence="5 6" id="KW-0472">Membrane</keyword>
<feature type="transmembrane region" description="Helical" evidence="6">
    <location>
        <begin position="175"/>
        <end position="193"/>
    </location>
</feature>
<feature type="transmembrane region" description="Helical" evidence="6">
    <location>
        <begin position="65"/>
        <end position="85"/>
    </location>
</feature>
<evidence type="ECO:0000256" key="3">
    <source>
        <dbReference type="ARBA" id="ARBA00022692"/>
    </source>
</evidence>
<evidence type="ECO:0000256" key="6">
    <source>
        <dbReference type="SAM" id="Phobius"/>
    </source>
</evidence>
<dbReference type="eggNOG" id="KOG1286">
    <property type="taxonomic scope" value="Eukaryota"/>
</dbReference>
<sequence length="563" mass="62181">MYCLCCFPDNQTMTVNPKDSKVQTLKIDVNADASDIESLSSKYSRQDIEDASEIFHYENKLSSKLNARLIGMIALVGVFGTGLFLSSGGTLHTTGPVGMLLGYVLVGTVVGASQVCQTEVSCLYPATSSYVAHAEHFVDRALGFAIGIVSTYSAIVPGELAAVSVIMTYWSDINPALWISIFGAVIIATNSYNVKWYGEIEFFFGILKILLCAGLILTGLIIDLGGVPGQERLGFRYWKNPGPFASRYATGSLGKFLGFWKAVNSIVYSFGGVQSIAMLAGETEHPRRAIHRAAKRVFFRVFLIYIMMIFVLSLIVPFNDEVIAKPNGTASGSPWVRAISLAGIKVLPHIINAVVLTSALSAANLSIIKSSRTIYALAIKKQLPKIFLKVNKHGLPYIAVIFASCFIPLAYMAVNHTSANVFSWFQNITSSVLLCDWIVISINHIAMHRAMKAQGYTREDLPYTFIIGAYAGHYSLFFSVLFLLTGGFPVFIHGYWDFAQFFSAYFVIPLALVFFVFGKLYFKTKLLKPTEVKLKPLFYDVEIRPEPAFGKLKGWDWIALLWG</sequence>
<dbReference type="GO" id="GO:0016020">
    <property type="term" value="C:membrane"/>
    <property type="evidence" value="ECO:0007669"/>
    <property type="project" value="UniProtKB-SubCell"/>
</dbReference>
<feature type="domain" description="Amino acid permease/ SLC12A" evidence="7">
    <location>
        <begin position="71"/>
        <end position="527"/>
    </location>
</feature>
<dbReference type="PIRSF" id="PIRSF006060">
    <property type="entry name" value="AA_transporter"/>
    <property type="match status" value="1"/>
</dbReference>
<dbReference type="HOGENOM" id="CLU_007946_12_1_1"/>
<reference evidence="8 9" key="1">
    <citation type="journal article" date="2012" name="PLoS ONE">
        <title>Sequence and analysis of the genome of the pathogenic yeast Candida orthopsilosis.</title>
        <authorList>
            <person name="Riccombeni A."/>
            <person name="Vidanes G."/>
            <person name="Proux-Wera E."/>
            <person name="Wolfe K.H."/>
            <person name="Butler G."/>
        </authorList>
    </citation>
    <scope>NUCLEOTIDE SEQUENCE [LARGE SCALE GENOMIC DNA]</scope>
    <source>
        <strain evidence="8 9">Co 90-125</strain>
    </source>
</reference>
<feature type="transmembrane region" description="Helical" evidence="6">
    <location>
        <begin position="424"/>
        <end position="446"/>
    </location>
</feature>